<dbReference type="OrthoDB" id="5553498at2759"/>
<reference evidence="1" key="1">
    <citation type="submission" date="2022-07" db="EMBL/GenBank/DDBJ databases">
        <title>Phylogenomic reconstructions and comparative analyses of Kickxellomycotina fungi.</title>
        <authorList>
            <person name="Reynolds N.K."/>
            <person name="Stajich J.E."/>
            <person name="Barry K."/>
            <person name="Grigoriev I.V."/>
            <person name="Crous P."/>
            <person name="Smith M.E."/>
        </authorList>
    </citation>
    <scope>NUCLEOTIDE SEQUENCE</scope>
    <source>
        <strain evidence="1">NBRC 32514</strain>
    </source>
</reference>
<dbReference type="EMBL" id="JANBOJ010000020">
    <property type="protein sequence ID" value="KAJ1724805.1"/>
    <property type="molecule type" value="Genomic_DNA"/>
</dbReference>
<protein>
    <submittedName>
        <fullName evidence="1">Uncharacterized protein</fullName>
    </submittedName>
</protein>
<comment type="caution">
    <text evidence="1">The sequence shown here is derived from an EMBL/GenBank/DDBJ whole genome shotgun (WGS) entry which is preliminary data.</text>
</comment>
<name>A0A9W7Y501_9FUNG</name>
<proteinExistence type="predicted"/>
<sequence>MSSSFAFEKQVQGVIEQVYTAVSERSTELESRNNYAGVLVAELDTQMHELLEATRALAAARSNNSFDLGIAAAANKSPNQK</sequence>
<organism evidence="1 2">
    <name type="scientific">Coemansia erecta</name>
    <dbReference type="NCBI Taxonomy" id="147472"/>
    <lineage>
        <taxon>Eukaryota</taxon>
        <taxon>Fungi</taxon>
        <taxon>Fungi incertae sedis</taxon>
        <taxon>Zoopagomycota</taxon>
        <taxon>Kickxellomycotina</taxon>
        <taxon>Kickxellomycetes</taxon>
        <taxon>Kickxellales</taxon>
        <taxon>Kickxellaceae</taxon>
        <taxon>Coemansia</taxon>
    </lineage>
</organism>
<gene>
    <name evidence="1" type="ORF">LPJ53_000941</name>
</gene>
<keyword evidence="2" id="KW-1185">Reference proteome</keyword>
<dbReference type="AlphaFoldDB" id="A0A9W7Y501"/>
<accession>A0A9W7Y501</accession>
<evidence type="ECO:0000313" key="2">
    <source>
        <dbReference type="Proteomes" id="UP001149813"/>
    </source>
</evidence>
<evidence type="ECO:0000313" key="1">
    <source>
        <dbReference type="EMBL" id="KAJ1724805.1"/>
    </source>
</evidence>
<dbReference type="Proteomes" id="UP001149813">
    <property type="component" value="Unassembled WGS sequence"/>
</dbReference>